<dbReference type="EMBL" id="CAICTM010000519">
    <property type="protein sequence ID" value="CAB9512125.1"/>
    <property type="molecule type" value="Genomic_DNA"/>
</dbReference>
<evidence type="ECO:0000313" key="3">
    <source>
        <dbReference type="EMBL" id="CAB9512125.1"/>
    </source>
</evidence>
<evidence type="ECO:0000256" key="1">
    <source>
        <dbReference type="SAM" id="MobiDB-lite"/>
    </source>
</evidence>
<proteinExistence type="predicted"/>
<comment type="caution">
    <text evidence="3">The sequence shown here is derived from an EMBL/GenBank/DDBJ whole genome shotgun (WGS) entry which is preliminary data.</text>
</comment>
<organism evidence="3 4">
    <name type="scientific">Seminavis robusta</name>
    <dbReference type="NCBI Taxonomy" id="568900"/>
    <lineage>
        <taxon>Eukaryota</taxon>
        <taxon>Sar</taxon>
        <taxon>Stramenopiles</taxon>
        <taxon>Ochrophyta</taxon>
        <taxon>Bacillariophyta</taxon>
        <taxon>Bacillariophyceae</taxon>
        <taxon>Bacillariophycidae</taxon>
        <taxon>Naviculales</taxon>
        <taxon>Naviculaceae</taxon>
        <taxon>Seminavis</taxon>
    </lineage>
</organism>
<keyword evidence="2" id="KW-1133">Transmembrane helix</keyword>
<keyword evidence="4" id="KW-1185">Reference proteome</keyword>
<feature type="transmembrane region" description="Helical" evidence="2">
    <location>
        <begin position="104"/>
        <end position="125"/>
    </location>
</feature>
<feature type="transmembrane region" description="Helical" evidence="2">
    <location>
        <begin position="137"/>
        <end position="156"/>
    </location>
</feature>
<sequence>MRVPAEQATSTAAAPSPTHGTTGSSTVSTNGSQPKPKPKHSSSKPLKSVKKSMKHAASLLIPSDHDYRWEELQEIEKRRRAILQNVEEPTWKVLLHWDGTVLRILAWNPLLWITMATYVCVRLFARDLIPEYMGQMTSDSMTVLGGFLSFFLVFYVNQNHKRFFGLYSDSMACKGRIFDVATLAVNTLPFQQAHRLVRYMNAAHAAGYVGLSEIYPSKSYFKHINQHLGLLTEEEQARLNDINLDMGGSCNREIIVWCIREIQTARAKGLLDPELANQFREQILKLRASLGKPYDAKDLPIPFFYVHFICLLTTLYLPLFAVTSAMEAGTGEETHWSAGIIKGLVVLLQAIFVIGLRVLGQKMSDPYGDDLIDLSVMYYVHFTWTHSNRILKSHFPEEASTLVETDLVEQRPESVGKAWEPQKETQQSTTGTATATDHHSVFTTSTDSSNICSRIIRNPQIKSFV</sequence>
<feature type="transmembrane region" description="Helical" evidence="2">
    <location>
        <begin position="339"/>
        <end position="359"/>
    </location>
</feature>
<dbReference type="OrthoDB" id="41211at2759"/>
<keyword evidence="2" id="KW-0812">Transmembrane</keyword>
<dbReference type="Proteomes" id="UP001153069">
    <property type="component" value="Unassembled WGS sequence"/>
</dbReference>
<dbReference type="Pfam" id="PF01062">
    <property type="entry name" value="Bestrophin"/>
    <property type="match status" value="1"/>
</dbReference>
<feature type="transmembrane region" description="Helical" evidence="2">
    <location>
        <begin position="299"/>
        <end position="319"/>
    </location>
</feature>
<protein>
    <recommendedName>
        <fullName evidence="5">Bestrophin homolog</fullName>
    </recommendedName>
</protein>
<feature type="compositionally biased region" description="Low complexity" evidence="1">
    <location>
        <begin position="8"/>
        <end position="34"/>
    </location>
</feature>
<gene>
    <name evidence="3" type="ORF">SEMRO_520_G159120.1</name>
</gene>
<dbReference type="AlphaFoldDB" id="A0A9N8HH57"/>
<dbReference type="GO" id="GO:0005254">
    <property type="term" value="F:chloride channel activity"/>
    <property type="evidence" value="ECO:0007669"/>
    <property type="project" value="InterPro"/>
</dbReference>
<feature type="compositionally biased region" description="Basic residues" evidence="1">
    <location>
        <begin position="36"/>
        <end position="48"/>
    </location>
</feature>
<evidence type="ECO:0008006" key="5">
    <source>
        <dbReference type="Google" id="ProtNLM"/>
    </source>
</evidence>
<dbReference type="InterPro" id="IPR021134">
    <property type="entry name" value="Bestrophin-like"/>
</dbReference>
<accession>A0A9N8HH57</accession>
<evidence type="ECO:0000313" key="4">
    <source>
        <dbReference type="Proteomes" id="UP001153069"/>
    </source>
</evidence>
<feature type="region of interest" description="Disordered" evidence="1">
    <location>
        <begin position="413"/>
        <end position="440"/>
    </location>
</feature>
<evidence type="ECO:0000256" key="2">
    <source>
        <dbReference type="SAM" id="Phobius"/>
    </source>
</evidence>
<name>A0A9N8HH57_9STRA</name>
<feature type="compositionally biased region" description="Low complexity" evidence="1">
    <location>
        <begin position="425"/>
        <end position="435"/>
    </location>
</feature>
<reference evidence="3" key="1">
    <citation type="submission" date="2020-06" db="EMBL/GenBank/DDBJ databases">
        <authorList>
            <consortium name="Plant Systems Biology data submission"/>
        </authorList>
    </citation>
    <scope>NUCLEOTIDE SEQUENCE</scope>
    <source>
        <strain evidence="3">D6</strain>
    </source>
</reference>
<feature type="region of interest" description="Disordered" evidence="1">
    <location>
        <begin position="1"/>
        <end position="48"/>
    </location>
</feature>
<keyword evidence="2" id="KW-0472">Membrane</keyword>